<protein>
    <recommendedName>
        <fullName evidence="1">Cupin type-2 domain-containing protein</fullName>
    </recommendedName>
</protein>
<dbReference type="EMBL" id="UINC01000891">
    <property type="protein sequence ID" value="SUZ62845.1"/>
    <property type="molecule type" value="Genomic_DNA"/>
</dbReference>
<sequence>MRVIRIAEVDIVPIDTATPIPGWTGGEVKRSRQPLLPEGASKTFNSSIVNFEKGCSTGWHTHKSDQMLVVTAGIGIVADENHQQEITVGDVVHVLQGENHWHGATANSYMSHITITAAE</sequence>
<evidence type="ECO:0000259" key="1">
    <source>
        <dbReference type="Pfam" id="PF07883"/>
    </source>
</evidence>
<dbReference type="Gene3D" id="2.60.120.10">
    <property type="entry name" value="Jelly Rolls"/>
    <property type="match status" value="1"/>
</dbReference>
<feature type="domain" description="Cupin type-2" evidence="1">
    <location>
        <begin position="48"/>
        <end position="110"/>
    </location>
</feature>
<organism evidence="2">
    <name type="scientific">marine metagenome</name>
    <dbReference type="NCBI Taxonomy" id="408172"/>
    <lineage>
        <taxon>unclassified sequences</taxon>
        <taxon>metagenomes</taxon>
        <taxon>ecological metagenomes</taxon>
    </lineage>
</organism>
<dbReference type="InterPro" id="IPR013096">
    <property type="entry name" value="Cupin_2"/>
</dbReference>
<dbReference type="PANTHER" id="PTHR43698">
    <property type="entry name" value="RIBD C-TERMINAL DOMAIN CONTAINING PROTEIN"/>
    <property type="match status" value="1"/>
</dbReference>
<evidence type="ECO:0000313" key="2">
    <source>
        <dbReference type="EMBL" id="SUZ62845.1"/>
    </source>
</evidence>
<dbReference type="InterPro" id="IPR011051">
    <property type="entry name" value="RmlC_Cupin_sf"/>
</dbReference>
<dbReference type="SUPFAM" id="SSF51182">
    <property type="entry name" value="RmlC-like cupins"/>
    <property type="match status" value="1"/>
</dbReference>
<accession>A0A381P7D6</accession>
<reference evidence="2" key="1">
    <citation type="submission" date="2018-05" db="EMBL/GenBank/DDBJ databases">
        <authorList>
            <person name="Lanie J.A."/>
            <person name="Ng W.-L."/>
            <person name="Kazmierczak K.M."/>
            <person name="Andrzejewski T.M."/>
            <person name="Davidsen T.M."/>
            <person name="Wayne K.J."/>
            <person name="Tettelin H."/>
            <person name="Glass J.I."/>
            <person name="Rusch D."/>
            <person name="Podicherti R."/>
            <person name="Tsui H.-C.T."/>
            <person name="Winkler M.E."/>
        </authorList>
    </citation>
    <scope>NUCLEOTIDE SEQUENCE</scope>
</reference>
<gene>
    <name evidence="2" type="ORF">METZ01_LOCUS15699</name>
</gene>
<dbReference type="PANTHER" id="PTHR43698:SF1">
    <property type="entry name" value="BLL4564 PROTEIN"/>
    <property type="match status" value="1"/>
</dbReference>
<name>A0A381P7D6_9ZZZZ</name>
<proteinExistence type="predicted"/>
<dbReference type="InterPro" id="IPR014710">
    <property type="entry name" value="RmlC-like_jellyroll"/>
</dbReference>
<dbReference type="AlphaFoldDB" id="A0A381P7D6"/>
<dbReference type="Pfam" id="PF07883">
    <property type="entry name" value="Cupin_2"/>
    <property type="match status" value="1"/>
</dbReference>